<keyword evidence="3" id="KW-1185">Reference proteome</keyword>
<name>A6DGJ2_9BACT</name>
<dbReference type="RefSeq" id="WP_007277031.1">
    <property type="nucleotide sequence ID" value="NZ_ABCK01000002.1"/>
</dbReference>
<sequence>MKKLMISLLMLMSFSMTAAELQEKTYYNRGEVEVTADCPAYPVMQMIQAFLDKDIAKAKTFGTADFDHFIKNRTQGWANDAKSYHTD</sequence>
<evidence type="ECO:0000256" key="1">
    <source>
        <dbReference type="SAM" id="SignalP"/>
    </source>
</evidence>
<feature type="signal peptide" evidence="1">
    <location>
        <begin position="1"/>
        <end position="18"/>
    </location>
</feature>
<comment type="caution">
    <text evidence="2">The sequence shown here is derived from an EMBL/GenBank/DDBJ whole genome shotgun (WGS) entry which is preliminary data.</text>
</comment>
<dbReference type="AlphaFoldDB" id="A6DGJ2"/>
<keyword evidence="1" id="KW-0732">Signal</keyword>
<dbReference type="Proteomes" id="UP000004947">
    <property type="component" value="Unassembled WGS sequence"/>
</dbReference>
<dbReference type="STRING" id="313628.LNTAR_23004"/>
<proteinExistence type="predicted"/>
<feature type="chain" id="PRO_5002692240" evidence="1">
    <location>
        <begin position="19"/>
        <end position="87"/>
    </location>
</feature>
<evidence type="ECO:0000313" key="2">
    <source>
        <dbReference type="EMBL" id="EDM29309.1"/>
    </source>
</evidence>
<organism evidence="2 3">
    <name type="scientific">Lentisphaera araneosa HTCC2155</name>
    <dbReference type="NCBI Taxonomy" id="313628"/>
    <lineage>
        <taxon>Bacteria</taxon>
        <taxon>Pseudomonadati</taxon>
        <taxon>Lentisphaerota</taxon>
        <taxon>Lentisphaeria</taxon>
        <taxon>Lentisphaerales</taxon>
        <taxon>Lentisphaeraceae</taxon>
        <taxon>Lentisphaera</taxon>
    </lineage>
</organism>
<evidence type="ECO:0000313" key="3">
    <source>
        <dbReference type="Proteomes" id="UP000004947"/>
    </source>
</evidence>
<accession>A6DGJ2</accession>
<dbReference type="EMBL" id="ABCK01000002">
    <property type="protein sequence ID" value="EDM29309.1"/>
    <property type="molecule type" value="Genomic_DNA"/>
</dbReference>
<reference evidence="2 3" key="1">
    <citation type="journal article" date="2010" name="J. Bacteriol.">
        <title>Genome sequence of Lentisphaera araneosa HTCC2155T, the type species of the order Lentisphaerales in the phylum Lentisphaerae.</title>
        <authorList>
            <person name="Thrash J.C."/>
            <person name="Cho J.C."/>
            <person name="Vergin K.L."/>
            <person name="Morris R.M."/>
            <person name="Giovannoni S.J."/>
        </authorList>
    </citation>
    <scope>NUCLEOTIDE SEQUENCE [LARGE SCALE GENOMIC DNA]</scope>
    <source>
        <strain evidence="2 3">HTCC2155</strain>
    </source>
</reference>
<protein>
    <submittedName>
        <fullName evidence="2">Uncharacterized protein</fullName>
    </submittedName>
</protein>
<gene>
    <name evidence="2" type="ORF">LNTAR_23004</name>
</gene>